<sequence length="327" mass="35215">MNLFRLLAILAVIALALLPSQALAINPPDLINTISVVDVYGGTSGILVPGDQLYIIYYIIDYITNPPENINAAYLARIVNGGTDYGQTKPIASWQSGYNHGIISLYLAPPATTNWGAASDVRLEGNPVLAWVGAPPLVTWTLISNSWTSGGSVYANKLNVANRIVTIAGMLETFWGINMIDSYPDGSQRLSDLNGVPYFTNAIPNLYSMAPQIFPSGISTPDVATKAFSKSLEADSEIAGTYIDNIFQGQPFGITPMFGKMLLLFFMVGLAGYSITRITGETKPGLYGAIPVLLIGVFMGFGLKLFIALLAMFIMLAVAYLLFLKYA</sequence>
<evidence type="ECO:0000256" key="2">
    <source>
        <dbReference type="SAM" id="SignalP"/>
    </source>
</evidence>
<organism evidence="3 4">
    <name type="scientific">Candidatus Woesebacteria bacterium GW2011_GWA1_37_7</name>
    <dbReference type="NCBI Taxonomy" id="1618545"/>
    <lineage>
        <taxon>Bacteria</taxon>
        <taxon>Candidatus Woeseibacteriota</taxon>
    </lineage>
</organism>
<dbReference type="STRING" id="1618545.US53_C0036G0006"/>
<keyword evidence="2" id="KW-0732">Signal</keyword>
<dbReference type="EMBL" id="LBTI01000036">
    <property type="protein sequence ID" value="KKQ36814.1"/>
    <property type="molecule type" value="Genomic_DNA"/>
</dbReference>
<dbReference type="Proteomes" id="UP000034591">
    <property type="component" value="Unassembled WGS sequence"/>
</dbReference>
<feature type="transmembrane region" description="Helical" evidence="1">
    <location>
        <begin position="307"/>
        <end position="324"/>
    </location>
</feature>
<gene>
    <name evidence="3" type="ORF">US53_C0036G0006</name>
</gene>
<protein>
    <submittedName>
        <fullName evidence="3">Uncharacterized protein</fullName>
    </submittedName>
</protein>
<evidence type="ECO:0000313" key="3">
    <source>
        <dbReference type="EMBL" id="KKQ36814.1"/>
    </source>
</evidence>
<keyword evidence="1" id="KW-1133">Transmembrane helix</keyword>
<name>A0A0G0JJA7_9BACT</name>
<comment type="caution">
    <text evidence="3">The sequence shown here is derived from an EMBL/GenBank/DDBJ whole genome shotgun (WGS) entry which is preliminary data.</text>
</comment>
<evidence type="ECO:0000256" key="1">
    <source>
        <dbReference type="SAM" id="Phobius"/>
    </source>
</evidence>
<keyword evidence="1" id="KW-0812">Transmembrane</keyword>
<evidence type="ECO:0000313" key="4">
    <source>
        <dbReference type="Proteomes" id="UP000034591"/>
    </source>
</evidence>
<reference evidence="3 4" key="1">
    <citation type="journal article" date="2015" name="Nature">
        <title>rRNA introns, odd ribosomes, and small enigmatic genomes across a large radiation of phyla.</title>
        <authorList>
            <person name="Brown C.T."/>
            <person name="Hug L.A."/>
            <person name="Thomas B.C."/>
            <person name="Sharon I."/>
            <person name="Castelle C.J."/>
            <person name="Singh A."/>
            <person name="Wilkins M.J."/>
            <person name="Williams K.H."/>
            <person name="Banfield J.F."/>
        </authorList>
    </citation>
    <scope>NUCLEOTIDE SEQUENCE [LARGE SCALE GENOMIC DNA]</scope>
</reference>
<proteinExistence type="predicted"/>
<accession>A0A0G0JJA7</accession>
<keyword evidence="1" id="KW-0472">Membrane</keyword>
<feature type="signal peptide" evidence="2">
    <location>
        <begin position="1"/>
        <end position="24"/>
    </location>
</feature>
<feature type="transmembrane region" description="Helical" evidence="1">
    <location>
        <begin position="285"/>
        <end position="301"/>
    </location>
</feature>
<feature type="chain" id="PRO_5002532877" evidence="2">
    <location>
        <begin position="25"/>
        <end position="327"/>
    </location>
</feature>
<dbReference type="AlphaFoldDB" id="A0A0G0JJA7"/>
<feature type="transmembrane region" description="Helical" evidence="1">
    <location>
        <begin position="252"/>
        <end position="273"/>
    </location>
</feature>